<evidence type="ECO:0000259" key="1">
    <source>
        <dbReference type="PROSITE" id="PS51294"/>
    </source>
</evidence>
<reference evidence="3 4" key="2">
    <citation type="submission" date="2024-07" db="EMBL/GenBank/DDBJ databases">
        <authorList>
            <person name="Akdeniz Z."/>
        </authorList>
    </citation>
    <scope>NUCLEOTIDE SEQUENCE [LARGE SCALE GENOMIC DNA]</scope>
</reference>
<dbReference type="InterPro" id="IPR009057">
    <property type="entry name" value="Homeodomain-like_sf"/>
</dbReference>
<keyword evidence="4" id="KW-1185">Reference proteome</keyword>
<proteinExistence type="predicted"/>
<reference evidence="2" key="1">
    <citation type="submission" date="2023-06" db="EMBL/GenBank/DDBJ databases">
        <authorList>
            <person name="Kurt Z."/>
        </authorList>
    </citation>
    <scope>NUCLEOTIDE SEQUENCE</scope>
</reference>
<dbReference type="Proteomes" id="UP001642409">
    <property type="component" value="Unassembled WGS sequence"/>
</dbReference>
<dbReference type="CDD" id="cd00167">
    <property type="entry name" value="SANT"/>
    <property type="match status" value="1"/>
</dbReference>
<dbReference type="InterPro" id="IPR017930">
    <property type="entry name" value="Myb_dom"/>
</dbReference>
<evidence type="ECO:0000313" key="3">
    <source>
        <dbReference type="EMBL" id="CAL6088917.1"/>
    </source>
</evidence>
<dbReference type="SMART" id="SM00717">
    <property type="entry name" value="SANT"/>
    <property type="match status" value="1"/>
</dbReference>
<dbReference type="SUPFAM" id="SSF46689">
    <property type="entry name" value="Homeodomain-like"/>
    <property type="match status" value="1"/>
</dbReference>
<dbReference type="Gene3D" id="1.10.10.60">
    <property type="entry name" value="Homeodomain-like"/>
    <property type="match status" value="1"/>
</dbReference>
<protein>
    <submittedName>
        <fullName evidence="2">SANT/Myb domain</fullName>
    </submittedName>
    <submittedName>
        <fullName evidence="3">SANT/Myb_domain</fullName>
    </submittedName>
</protein>
<accession>A0AA86RY01</accession>
<evidence type="ECO:0000313" key="4">
    <source>
        <dbReference type="Proteomes" id="UP001642409"/>
    </source>
</evidence>
<evidence type="ECO:0000313" key="2">
    <source>
        <dbReference type="EMBL" id="CAI9974615.1"/>
    </source>
</evidence>
<dbReference type="Pfam" id="PF00249">
    <property type="entry name" value="Myb_DNA-binding"/>
    <property type="match status" value="1"/>
</dbReference>
<organism evidence="2">
    <name type="scientific">Hexamita inflata</name>
    <dbReference type="NCBI Taxonomy" id="28002"/>
    <lineage>
        <taxon>Eukaryota</taxon>
        <taxon>Metamonada</taxon>
        <taxon>Diplomonadida</taxon>
        <taxon>Hexamitidae</taxon>
        <taxon>Hexamitinae</taxon>
        <taxon>Hexamita</taxon>
    </lineage>
</organism>
<gene>
    <name evidence="2" type="ORF">HINF_LOCUS62260</name>
    <name evidence="3" type="ORF">HINF_LOCUS64402</name>
</gene>
<dbReference type="EMBL" id="CAXDID020000412">
    <property type="protein sequence ID" value="CAL6088917.1"/>
    <property type="molecule type" value="Genomic_DNA"/>
</dbReference>
<dbReference type="PROSITE" id="PS51294">
    <property type="entry name" value="HTH_MYB"/>
    <property type="match status" value="1"/>
</dbReference>
<feature type="domain" description="HTH myb-type" evidence="1">
    <location>
        <begin position="1"/>
        <end position="52"/>
    </location>
</feature>
<dbReference type="InterPro" id="IPR001005">
    <property type="entry name" value="SANT/Myb"/>
</dbReference>
<name>A0AA86RY01_9EUKA</name>
<comment type="caution">
    <text evidence="2">The sequence shown here is derived from an EMBL/GenBank/DDBJ whole genome shotgun (WGS) entry which is preliminary data.</text>
</comment>
<dbReference type="EMBL" id="CATOUU010001151">
    <property type="protein sequence ID" value="CAI9974615.1"/>
    <property type="molecule type" value="Genomic_DNA"/>
</dbReference>
<sequence>MTNPRRWSEEENDDFLRLIHVYQKDFQYIANEMNKSYNQVRSHYYNLNSKTERTRQYPKSASSVTELHLIVFDQIIE</sequence>
<dbReference type="AlphaFoldDB" id="A0AA86RY01"/>